<comment type="caution">
    <text evidence="1">The sequence shown here is derived from an EMBL/GenBank/DDBJ whole genome shotgun (WGS) entry which is preliminary data.</text>
</comment>
<evidence type="ECO:0000313" key="2">
    <source>
        <dbReference type="Proteomes" id="UP000184174"/>
    </source>
</evidence>
<dbReference type="AlphaFoldDB" id="A0AB36I4K8"/>
<name>A0AB36I4K8_LIMRT</name>
<proteinExistence type="predicted"/>
<protein>
    <submittedName>
        <fullName evidence="1">Addiction module toxin RelE</fullName>
    </submittedName>
</protein>
<dbReference type="Proteomes" id="UP000184174">
    <property type="component" value="Unassembled WGS sequence"/>
</dbReference>
<organism evidence="1 2">
    <name type="scientific">Limosilactobacillus reuteri</name>
    <name type="common">Lactobacillus reuteri</name>
    <dbReference type="NCBI Taxonomy" id="1598"/>
    <lineage>
        <taxon>Bacteria</taxon>
        <taxon>Bacillati</taxon>
        <taxon>Bacillota</taxon>
        <taxon>Bacilli</taxon>
        <taxon>Lactobacillales</taxon>
        <taxon>Lactobacillaceae</taxon>
        <taxon>Limosilactobacillus</taxon>
    </lineage>
</organism>
<evidence type="ECO:0000313" key="1">
    <source>
        <dbReference type="EMBL" id="OJI11683.1"/>
    </source>
</evidence>
<gene>
    <name evidence="1" type="ORF">BJI45_00275</name>
</gene>
<dbReference type="EMBL" id="MKQH01000006">
    <property type="protein sequence ID" value="OJI11683.1"/>
    <property type="molecule type" value="Genomic_DNA"/>
</dbReference>
<sequence length="121" mass="14485">MNEIIFYEDIDGNSEIGDYFEKISHSNQKQDKAIFKKLVHQMNLLEILGTQLKEPQAKYLKHLDLPLWELRPMPERIFYGTWQGDKFILLSHYTKKSNSTDPREINKALRLLKDWYERNGK</sequence>
<dbReference type="RefSeq" id="WP_072574783.1">
    <property type="nucleotide sequence ID" value="NZ_MKQH01000006.1"/>
</dbReference>
<dbReference type="InterPro" id="IPR009241">
    <property type="entry name" value="HigB-like"/>
</dbReference>
<dbReference type="Pfam" id="PF05973">
    <property type="entry name" value="Gp49"/>
    <property type="match status" value="1"/>
</dbReference>
<reference evidence="1 2" key="1">
    <citation type="submission" date="2016-10" db="EMBL/GenBank/DDBJ databases">
        <title>Genome sequence of Lactobacillus reuteri 121, a source of glucan and fructan exopolysaccharides.</title>
        <authorList>
            <person name="Gangoiti J."/>
            <person name="Lammerts Van Bueren A."/>
            <person name="Dijkhuizen L."/>
        </authorList>
    </citation>
    <scope>NUCLEOTIDE SEQUENCE [LARGE SCALE GENOMIC DNA]</scope>
    <source>
        <strain evidence="1 2">121</strain>
    </source>
</reference>
<accession>A0AB36I4K8</accession>